<organism evidence="6 7">
    <name type="scientific">Duganella callida</name>
    <dbReference type="NCBI Taxonomy" id="2561932"/>
    <lineage>
        <taxon>Bacteria</taxon>
        <taxon>Pseudomonadati</taxon>
        <taxon>Pseudomonadota</taxon>
        <taxon>Betaproteobacteria</taxon>
        <taxon>Burkholderiales</taxon>
        <taxon>Oxalobacteraceae</taxon>
        <taxon>Telluria group</taxon>
        <taxon>Duganella</taxon>
    </lineage>
</organism>
<evidence type="ECO:0000256" key="2">
    <source>
        <dbReference type="ARBA" id="ARBA00023015"/>
    </source>
</evidence>
<evidence type="ECO:0000313" key="6">
    <source>
        <dbReference type="EMBL" id="TFW18498.1"/>
    </source>
</evidence>
<dbReference type="RefSeq" id="WP_135202962.1">
    <property type="nucleotide sequence ID" value="NZ_SPVG01000182.1"/>
</dbReference>
<dbReference type="InterPro" id="IPR005119">
    <property type="entry name" value="LysR_subst-bd"/>
</dbReference>
<dbReference type="PANTHER" id="PTHR30419:SF2">
    <property type="entry name" value="LYSR FAMILY TRANSCRIPTIONAL REGULATOR"/>
    <property type="match status" value="1"/>
</dbReference>
<dbReference type="Gene3D" id="1.10.10.10">
    <property type="entry name" value="Winged helix-like DNA-binding domain superfamily/Winged helix DNA-binding domain"/>
    <property type="match status" value="1"/>
</dbReference>
<dbReference type="CDD" id="cd08421">
    <property type="entry name" value="PBP2_LTTR_like_1"/>
    <property type="match status" value="1"/>
</dbReference>
<dbReference type="PROSITE" id="PS50931">
    <property type="entry name" value="HTH_LYSR"/>
    <property type="match status" value="1"/>
</dbReference>
<dbReference type="SUPFAM" id="SSF53850">
    <property type="entry name" value="Periplasmic binding protein-like II"/>
    <property type="match status" value="1"/>
</dbReference>
<dbReference type="OrthoDB" id="9785974at2"/>
<proteinExistence type="inferred from homology"/>
<keyword evidence="4" id="KW-0804">Transcription</keyword>
<dbReference type="AlphaFoldDB" id="A0A4Y9SEY9"/>
<dbReference type="EMBL" id="SPVG01000182">
    <property type="protein sequence ID" value="TFW18498.1"/>
    <property type="molecule type" value="Genomic_DNA"/>
</dbReference>
<evidence type="ECO:0000259" key="5">
    <source>
        <dbReference type="PROSITE" id="PS50931"/>
    </source>
</evidence>
<reference evidence="6 7" key="1">
    <citation type="submission" date="2019-03" db="EMBL/GenBank/DDBJ databases">
        <title>Draft Genome Sequence of Duganella callidus sp. nov., a Novel Duganella Species Isolated from Cultivated Soil.</title>
        <authorList>
            <person name="Raths R."/>
            <person name="Peta V."/>
            <person name="Bucking H."/>
        </authorList>
    </citation>
    <scope>NUCLEOTIDE SEQUENCE [LARGE SCALE GENOMIC DNA]</scope>
    <source>
        <strain evidence="6 7">DN04</strain>
    </source>
</reference>
<dbReference type="Pfam" id="PF03466">
    <property type="entry name" value="LysR_substrate"/>
    <property type="match status" value="1"/>
</dbReference>
<feature type="domain" description="HTH lysR-type" evidence="5">
    <location>
        <begin position="3"/>
        <end position="60"/>
    </location>
</feature>
<comment type="caution">
    <text evidence="6">The sequence shown here is derived from an EMBL/GenBank/DDBJ whole genome shotgun (WGS) entry which is preliminary data.</text>
</comment>
<keyword evidence="7" id="KW-1185">Reference proteome</keyword>
<keyword evidence="2" id="KW-0805">Transcription regulation</keyword>
<dbReference type="InterPro" id="IPR000847">
    <property type="entry name" value="LysR_HTH_N"/>
</dbReference>
<evidence type="ECO:0000256" key="3">
    <source>
        <dbReference type="ARBA" id="ARBA00023125"/>
    </source>
</evidence>
<sequence length="302" mass="32665">MRFDLTDLQLFIHVAESGSITAGAQRAHLALPSASARIRGMEEALDVALLQRSRRGAEPTEAGRTLLQHARTILRQVEDMHADLAPFASGLKGQVRLLCNTSAMTEFLPDALAAFMAAHPQLSINLEERVSREIVRIIADGAADIGIISDSVDHGNLHTLPFRRDPLVLAMARGHPLARQLKGKRSMPFIRALEHDFIGLAGASALQQHVTEQAARLGRHLHVKIKLRSFEAICRMAAGGAGLAILPETAARRSPDALRIVRLADDWADRHLLICMRDAAELPAYARELAAALTGPAPASSG</sequence>
<keyword evidence="3" id="KW-0238">DNA-binding</keyword>
<dbReference type="InterPro" id="IPR050950">
    <property type="entry name" value="HTH-type_LysR_regulators"/>
</dbReference>
<accession>A0A4Y9SEY9</accession>
<dbReference type="Proteomes" id="UP000297729">
    <property type="component" value="Unassembled WGS sequence"/>
</dbReference>
<dbReference type="InterPro" id="IPR036388">
    <property type="entry name" value="WH-like_DNA-bd_sf"/>
</dbReference>
<comment type="similarity">
    <text evidence="1">Belongs to the LysR transcriptional regulatory family.</text>
</comment>
<evidence type="ECO:0000256" key="4">
    <source>
        <dbReference type="ARBA" id="ARBA00023163"/>
    </source>
</evidence>
<dbReference type="GO" id="GO:0003677">
    <property type="term" value="F:DNA binding"/>
    <property type="evidence" value="ECO:0007669"/>
    <property type="project" value="UniProtKB-KW"/>
</dbReference>
<evidence type="ECO:0000313" key="7">
    <source>
        <dbReference type="Proteomes" id="UP000297729"/>
    </source>
</evidence>
<dbReference type="InterPro" id="IPR036390">
    <property type="entry name" value="WH_DNA-bd_sf"/>
</dbReference>
<gene>
    <name evidence="6" type="ORF">E4L98_18185</name>
</gene>
<evidence type="ECO:0000256" key="1">
    <source>
        <dbReference type="ARBA" id="ARBA00009437"/>
    </source>
</evidence>
<dbReference type="Gene3D" id="3.40.190.290">
    <property type="match status" value="1"/>
</dbReference>
<dbReference type="GO" id="GO:0005829">
    <property type="term" value="C:cytosol"/>
    <property type="evidence" value="ECO:0007669"/>
    <property type="project" value="TreeGrafter"/>
</dbReference>
<dbReference type="PANTHER" id="PTHR30419">
    <property type="entry name" value="HTH-TYPE TRANSCRIPTIONAL REGULATOR YBHD"/>
    <property type="match status" value="1"/>
</dbReference>
<protein>
    <submittedName>
        <fullName evidence="6">LysR family transcriptional regulator</fullName>
    </submittedName>
</protein>
<dbReference type="Pfam" id="PF00126">
    <property type="entry name" value="HTH_1"/>
    <property type="match status" value="1"/>
</dbReference>
<dbReference type="SUPFAM" id="SSF46785">
    <property type="entry name" value="Winged helix' DNA-binding domain"/>
    <property type="match status" value="1"/>
</dbReference>
<dbReference type="GO" id="GO:0003700">
    <property type="term" value="F:DNA-binding transcription factor activity"/>
    <property type="evidence" value="ECO:0007669"/>
    <property type="project" value="InterPro"/>
</dbReference>
<name>A0A4Y9SEY9_9BURK</name>
<dbReference type="FunFam" id="1.10.10.10:FF:000001">
    <property type="entry name" value="LysR family transcriptional regulator"/>
    <property type="match status" value="1"/>
</dbReference>